<evidence type="ECO:0000259" key="1">
    <source>
        <dbReference type="Pfam" id="PF21979"/>
    </source>
</evidence>
<dbReference type="NCBIfam" id="NF047718">
    <property type="entry name" value="Hfq_rel_Cyano"/>
    <property type="match status" value="1"/>
</dbReference>
<evidence type="ECO:0000313" key="2">
    <source>
        <dbReference type="EMBL" id="MEA5581152.1"/>
    </source>
</evidence>
<keyword evidence="3" id="KW-1185">Reference proteome</keyword>
<proteinExistence type="predicted"/>
<name>A0ABU5UCB1_9CYAN</name>
<organism evidence="2 3">
    <name type="scientific">Nodularia harveyana UHCC-0300</name>
    <dbReference type="NCBI Taxonomy" id="2974287"/>
    <lineage>
        <taxon>Bacteria</taxon>
        <taxon>Bacillati</taxon>
        <taxon>Cyanobacteriota</taxon>
        <taxon>Cyanophyceae</taxon>
        <taxon>Nostocales</taxon>
        <taxon>Nodulariaceae</taxon>
        <taxon>Nodularia</taxon>
    </lineage>
</organism>
<evidence type="ECO:0000313" key="3">
    <source>
        <dbReference type="Proteomes" id="UP001302120"/>
    </source>
</evidence>
<dbReference type="EMBL" id="JAYGHG010000008">
    <property type="protein sequence ID" value="MEA5581152.1"/>
    <property type="molecule type" value="Genomic_DNA"/>
</dbReference>
<dbReference type="Pfam" id="PF21979">
    <property type="entry name" value="Hfq_1"/>
    <property type="match status" value="1"/>
</dbReference>
<dbReference type="Gene3D" id="2.30.30.100">
    <property type="match status" value="1"/>
</dbReference>
<dbReference type="RefSeq" id="WP_323195492.1">
    <property type="nucleotide sequence ID" value="NZ_JAYGHG010000008.1"/>
</dbReference>
<dbReference type="InterPro" id="IPR053840">
    <property type="entry name" value="Hfq_1"/>
</dbReference>
<feature type="domain" description="Hfq-related" evidence="1">
    <location>
        <begin position="10"/>
        <end position="70"/>
    </location>
</feature>
<dbReference type="Proteomes" id="UP001302120">
    <property type="component" value="Unassembled WGS sequence"/>
</dbReference>
<sequence length="71" mass="8270">MATTEFNTSLPSIRQLQELIKQKTLVEWKLLNGDLLTGKLAWQDNNCVCIVDDRNRQITIFKQAIAYYQPK</sequence>
<comment type="caution">
    <text evidence="2">The sequence shown here is derived from an EMBL/GenBank/DDBJ whole genome shotgun (WGS) entry which is preliminary data.</text>
</comment>
<dbReference type="InterPro" id="IPR010920">
    <property type="entry name" value="LSM_dom_sf"/>
</dbReference>
<protein>
    <submittedName>
        <fullName evidence="2">RNA chaperone Hfq</fullName>
    </submittedName>
</protein>
<accession>A0ABU5UCB1</accession>
<gene>
    <name evidence="2" type="ORF">VB620_07350</name>
</gene>
<reference evidence="2 3" key="1">
    <citation type="submission" date="2023-12" db="EMBL/GenBank/DDBJ databases">
        <title>Baltic Sea Cyanobacteria.</title>
        <authorList>
            <person name="Delbaje E."/>
            <person name="Fewer D.P."/>
            <person name="Shishido T.K."/>
        </authorList>
    </citation>
    <scope>NUCLEOTIDE SEQUENCE [LARGE SCALE GENOMIC DNA]</scope>
    <source>
        <strain evidence="2 3">UHCC-0300</strain>
    </source>
</reference>
<dbReference type="SUPFAM" id="SSF50182">
    <property type="entry name" value="Sm-like ribonucleoproteins"/>
    <property type="match status" value="1"/>
</dbReference>